<dbReference type="PROSITE" id="PS51257">
    <property type="entry name" value="PROKAR_LIPOPROTEIN"/>
    <property type="match status" value="1"/>
</dbReference>
<dbReference type="EMBL" id="JACJJG010000015">
    <property type="protein sequence ID" value="MBM6673194.1"/>
    <property type="molecule type" value="Genomic_DNA"/>
</dbReference>
<evidence type="ECO:0000256" key="1">
    <source>
        <dbReference type="ARBA" id="ARBA00004196"/>
    </source>
</evidence>
<comment type="caution">
    <text evidence="4">The sequence shown here is derived from an EMBL/GenBank/DDBJ whole genome shotgun (WGS) entry which is preliminary data.</text>
</comment>
<dbReference type="RefSeq" id="WP_021947985.1">
    <property type="nucleotide sequence ID" value="NZ_JACJJG010000015.1"/>
</dbReference>
<name>A0A939B5B7_9BACT</name>
<sequence length="296" mass="33001">MRNIFLLLTVWAFMACSSGDDGYDATGMFEATEVIVSAEQPGKLLRFDITEGDRLDSGRQVGLVDTVQLYLRARQLGATKESYASSRPDISKQLAATRQQLEKAEAERRRYEALVRDNAANRKTLDDAENNVRVLRRQLDAQLSTLGNSTNSLNRQMDATEIQRMQVADMLEKCHVKSPITGTVLEKYAEAGEYVTTGKPLFKVADVNDMELRAYVAAPELTSLKIGQRVKVYADLGDSGRKEYPGVITWIADKAEFTPKTIQTRDERANLVYAVKISVKNDGGLIKIGMYGDVKF</sequence>
<protein>
    <submittedName>
        <fullName evidence="4">HlyD family efflux transporter periplasmic adaptor subunit</fullName>
    </submittedName>
</protein>
<dbReference type="GO" id="GO:0030313">
    <property type="term" value="C:cell envelope"/>
    <property type="evidence" value="ECO:0007669"/>
    <property type="project" value="UniProtKB-SubCell"/>
</dbReference>
<evidence type="ECO:0000313" key="4">
    <source>
        <dbReference type="EMBL" id="MBM6673194.1"/>
    </source>
</evidence>
<dbReference type="InterPro" id="IPR050465">
    <property type="entry name" value="UPF0194_transport"/>
</dbReference>
<gene>
    <name evidence="4" type="ORF">H6A34_04795</name>
</gene>
<keyword evidence="2 3" id="KW-0175">Coiled coil</keyword>
<dbReference type="PANTHER" id="PTHR32347:SF23">
    <property type="entry name" value="BLL5650 PROTEIN"/>
    <property type="match status" value="1"/>
</dbReference>
<evidence type="ECO:0000256" key="2">
    <source>
        <dbReference type="ARBA" id="ARBA00023054"/>
    </source>
</evidence>
<feature type="coiled-coil region" evidence="3">
    <location>
        <begin position="87"/>
        <end position="145"/>
    </location>
</feature>
<dbReference type="Proteomes" id="UP000706891">
    <property type="component" value="Unassembled WGS sequence"/>
</dbReference>
<dbReference type="Gene3D" id="2.40.30.170">
    <property type="match status" value="1"/>
</dbReference>
<dbReference type="Gene3D" id="2.40.50.100">
    <property type="match status" value="1"/>
</dbReference>
<dbReference type="SUPFAM" id="SSF111369">
    <property type="entry name" value="HlyD-like secretion proteins"/>
    <property type="match status" value="1"/>
</dbReference>
<accession>A0A939B5B7</accession>
<organism evidence="4 5">
    <name type="scientific">Marseilla massiliensis</name>
    <dbReference type="NCBI Taxonomy" id="1841864"/>
    <lineage>
        <taxon>Bacteria</taxon>
        <taxon>Pseudomonadati</taxon>
        <taxon>Bacteroidota</taxon>
        <taxon>Bacteroidia</taxon>
        <taxon>Bacteroidales</taxon>
        <taxon>Prevotellaceae</taxon>
        <taxon>Marseilla</taxon>
    </lineage>
</organism>
<proteinExistence type="predicted"/>
<evidence type="ECO:0000256" key="3">
    <source>
        <dbReference type="SAM" id="Coils"/>
    </source>
</evidence>
<reference evidence="4" key="1">
    <citation type="submission" date="2020-08" db="EMBL/GenBank/DDBJ databases">
        <authorList>
            <person name="Cejkova D."/>
            <person name="Kubasova T."/>
            <person name="Jahodarova E."/>
            <person name="Rychlik I."/>
        </authorList>
    </citation>
    <scope>NUCLEOTIDE SEQUENCE</scope>
    <source>
        <strain evidence="4">An824</strain>
    </source>
</reference>
<keyword evidence="5" id="KW-1185">Reference proteome</keyword>
<dbReference type="AlphaFoldDB" id="A0A939B5B7"/>
<dbReference type="PANTHER" id="PTHR32347">
    <property type="entry name" value="EFFLUX SYSTEM COMPONENT YKNX-RELATED"/>
    <property type="match status" value="1"/>
</dbReference>
<comment type="subcellular location">
    <subcellularLocation>
        <location evidence="1">Cell envelope</location>
    </subcellularLocation>
</comment>
<reference evidence="4" key="2">
    <citation type="journal article" date="2021" name="Sci. Rep.">
        <title>The distribution of antibiotic resistance genes in chicken gut microbiota commensals.</title>
        <authorList>
            <person name="Juricova H."/>
            <person name="Matiasovicova J."/>
            <person name="Kubasova T."/>
            <person name="Cejkova D."/>
            <person name="Rychlik I."/>
        </authorList>
    </citation>
    <scope>NUCLEOTIDE SEQUENCE</scope>
    <source>
        <strain evidence="4">An824</strain>
    </source>
</reference>
<evidence type="ECO:0000313" key="5">
    <source>
        <dbReference type="Proteomes" id="UP000706891"/>
    </source>
</evidence>